<evidence type="ECO:0000256" key="10">
    <source>
        <dbReference type="SAM" id="MobiDB-lite"/>
    </source>
</evidence>
<evidence type="ECO:0000313" key="13">
    <source>
        <dbReference type="Proteomes" id="UP001605036"/>
    </source>
</evidence>
<dbReference type="InterPro" id="IPR015007">
    <property type="entry name" value="NUP2/50/61"/>
</dbReference>
<dbReference type="PANTHER" id="PTHR23138:SF142">
    <property type="entry name" value="RAN-BINDING PROTEIN 3B-RELATED"/>
    <property type="match status" value="1"/>
</dbReference>
<keyword evidence="3" id="KW-0677">Repeat</keyword>
<keyword evidence="9" id="KW-0539">Nucleus</keyword>
<keyword evidence="13" id="KW-1185">Reference proteome</keyword>
<dbReference type="SMART" id="SM00160">
    <property type="entry name" value="RanBD"/>
    <property type="match status" value="1"/>
</dbReference>
<dbReference type="Pfam" id="PF08911">
    <property type="entry name" value="NUP50"/>
    <property type="match status" value="1"/>
</dbReference>
<feature type="compositionally biased region" description="Polar residues" evidence="10">
    <location>
        <begin position="78"/>
        <end position="92"/>
    </location>
</feature>
<dbReference type="GO" id="GO:0015031">
    <property type="term" value="P:protein transport"/>
    <property type="evidence" value="ECO:0007669"/>
    <property type="project" value="UniProtKB-KW"/>
</dbReference>
<dbReference type="InterPro" id="IPR045255">
    <property type="entry name" value="RanBP1-like"/>
</dbReference>
<keyword evidence="2" id="KW-0813">Transport</keyword>
<evidence type="ECO:0000256" key="5">
    <source>
        <dbReference type="ARBA" id="ARBA00022927"/>
    </source>
</evidence>
<evidence type="ECO:0000256" key="2">
    <source>
        <dbReference type="ARBA" id="ARBA00022448"/>
    </source>
</evidence>
<dbReference type="PANTHER" id="PTHR23138">
    <property type="entry name" value="RAN BINDING PROTEIN"/>
    <property type="match status" value="1"/>
</dbReference>
<organism evidence="12 13">
    <name type="scientific">Riccia fluitans</name>
    <dbReference type="NCBI Taxonomy" id="41844"/>
    <lineage>
        <taxon>Eukaryota</taxon>
        <taxon>Viridiplantae</taxon>
        <taxon>Streptophyta</taxon>
        <taxon>Embryophyta</taxon>
        <taxon>Marchantiophyta</taxon>
        <taxon>Marchantiopsida</taxon>
        <taxon>Marchantiidae</taxon>
        <taxon>Marchantiales</taxon>
        <taxon>Ricciaceae</taxon>
        <taxon>Riccia</taxon>
    </lineage>
</organism>
<keyword evidence="6" id="KW-0007">Acetylation</keyword>
<evidence type="ECO:0000256" key="4">
    <source>
        <dbReference type="ARBA" id="ARBA00022816"/>
    </source>
</evidence>
<feature type="compositionally biased region" description="Acidic residues" evidence="10">
    <location>
        <begin position="22"/>
        <end position="31"/>
    </location>
</feature>
<feature type="region of interest" description="Disordered" evidence="10">
    <location>
        <begin position="166"/>
        <end position="228"/>
    </location>
</feature>
<dbReference type="Gene3D" id="2.30.29.30">
    <property type="entry name" value="Pleckstrin-homology domain (PH domain)/Phosphotyrosine-binding domain (PTB)"/>
    <property type="match status" value="1"/>
</dbReference>
<comment type="subcellular location">
    <subcellularLocation>
        <location evidence="1">Nucleus</location>
        <location evidence="1">Nuclear pore complex</location>
    </subcellularLocation>
</comment>
<feature type="compositionally biased region" description="Polar residues" evidence="10">
    <location>
        <begin position="471"/>
        <end position="482"/>
    </location>
</feature>
<sequence length="503" mass="52916">MASNEEPPSKKRVAVRQISKDDDQDSADEDEHMQAATFRRASDEVLAERRIVKVRRTPVPAFVPNPFASVKLVLPSASTQATQESIPASFTRPTGKGTAVKPNLLDAEGMVSAQNGGGREKSDQVSSPTVHVAREKPTEVLAEIQPSIPDAAADESGFVPVSSITAESEAAGGENVTNSGTGEATEEGKKTETAEEVPKAGTVEEKEDNDLDKSSERKAKGSEGESVVPGSVSLGTFQLLSGTKNAFASSFGTGFSSTPFVFSTTPSTTPQPSAGLASFGASFTSSSQPFRSSFSFGQSPFGANSSSAGTFPLLSSVFRQSNGPGSPSFGFAAPTSSAPVTVAPIPTVVPLQEVQMETGEEKEKAAFTADAALFEFIEGGWKERGRGELKLNVSEEKGKKARLVMRSKGNYRLLLNARLFADMKVTKMDNRGISFVCVNSAAEGKNGLATYAIKFKDGVIAAEFSRTVQTHKGNAVSSDLTTPESSPKSRERPSEAADTSEVG</sequence>
<proteinExistence type="predicted"/>
<dbReference type="GO" id="GO:0051028">
    <property type="term" value="P:mRNA transport"/>
    <property type="evidence" value="ECO:0007669"/>
    <property type="project" value="UniProtKB-KW"/>
</dbReference>
<dbReference type="GO" id="GO:0005643">
    <property type="term" value="C:nuclear pore"/>
    <property type="evidence" value="ECO:0007669"/>
    <property type="project" value="UniProtKB-SubCell"/>
</dbReference>
<keyword evidence="7" id="KW-0811">Translocation</keyword>
<evidence type="ECO:0000256" key="3">
    <source>
        <dbReference type="ARBA" id="ARBA00022737"/>
    </source>
</evidence>
<evidence type="ECO:0000256" key="1">
    <source>
        <dbReference type="ARBA" id="ARBA00004567"/>
    </source>
</evidence>
<protein>
    <recommendedName>
        <fullName evidence="11">RanBD1 domain-containing protein</fullName>
    </recommendedName>
</protein>
<accession>A0ABD1YAW2</accession>
<keyword evidence="8" id="KW-0906">Nuclear pore complex</keyword>
<dbReference type="PROSITE" id="PS50196">
    <property type="entry name" value="RANBD1"/>
    <property type="match status" value="1"/>
</dbReference>
<dbReference type="InterPro" id="IPR000156">
    <property type="entry name" value="Ran_bind_dom"/>
</dbReference>
<dbReference type="SUPFAM" id="SSF50729">
    <property type="entry name" value="PH domain-like"/>
    <property type="match status" value="1"/>
</dbReference>
<dbReference type="EMBL" id="JBHFFA010000005">
    <property type="protein sequence ID" value="KAL2623903.1"/>
    <property type="molecule type" value="Genomic_DNA"/>
</dbReference>
<evidence type="ECO:0000313" key="12">
    <source>
        <dbReference type="EMBL" id="KAL2623903.1"/>
    </source>
</evidence>
<feature type="domain" description="RanBD1" evidence="11">
    <location>
        <begin position="344"/>
        <end position="469"/>
    </location>
</feature>
<feature type="region of interest" description="Disordered" evidence="10">
    <location>
        <begin position="471"/>
        <end position="503"/>
    </location>
</feature>
<evidence type="ECO:0000256" key="6">
    <source>
        <dbReference type="ARBA" id="ARBA00022990"/>
    </source>
</evidence>
<dbReference type="CDD" id="cd13169">
    <property type="entry name" value="RanBD_NUP50_plant"/>
    <property type="match status" value="1"/>
</dbReference>
<dbReference type="InterPro" id="IPR011993">
    <property type="entry name" value="PH-like_dom_sf"/>
</dbReference>
<evidence type="ECO:0000259" key="11">
    <source>
        <dbReference type="PROSITE" id="PS50196"/>
    </source>
</evidence>
<dbReference type="AlphaFoldDB" id="A0ABD1YAW2"/>
<dbReference type="Pfam" id="PF00638">
    <property type="entry name" value="Ran_BP1"/>
    <property type="match status" value="1"/>
</dbReference>
<feature type="compositionally biased region" description="Basic and acidic residues" evidence="10">
    <location>
        <begin position="186"/>
        <end position="204"/>
    </location>
</feature>
<comment type="caution">
    <text evidence="12">The sequence shown here is derived from an EMBL/GenBank/DDBJ whole genome shotgun (WGS) entry which is preliminary data.</text>
</comment>
<dbReference type="Proteomes" id="UP001605036">
    <property type="component" value="Unassembled WGS sequence"/>
</dbReference>
<keyword evidence="4" id="KW-0509">mRNA transport</keyword>
<name>A0ABD1YAW2_9MARC</name>
<evidence type="ECO:0000256" key="9">
    <source>
        <dbReference type="ARBA" id="ARBA00023242"/>
    </source>
</evidence>
<feature type="region of interest" description="Disordered" evidence="10">
    <location>
        <begin position="78"/>
        <end position="139"/>
    </location>
</feature>
<keyword evidence="5" id="KW-0653">Protein transport</keyword>
<evidence type="ECO:0000256" key="7">
    <source>
        <dbReference type="ARBA" id="ARBA00023010"/>
    </source>
</evidence>
<evidence type="ECO:0000256" key="8">
    <source>
        <dbReference type="ARBA" id="ARBA00023132"/>
    </source>
</evidence>
<dbReference type="InterPro" id="IPR045207">
    <property type="entry name" value="RanBD_NUP50_plant"/>
</dbReference>
<feature type="region of interest" description="Disordered" evidence="10">
    <location>
        <begin position="1"/>
        <end position="38"/>
    </location>
</feature>
<gene>
    <name evidence="12" type="ORF">R1flu_008148</name>
</gene>
<feature type="compositionally biased region" description="Basic and acidic residues" evidence="10">
    <location>
        <begin position="211"/>
        <end position="223"/>
    </location>
</feature>
<reference evidence="12 13" key="1">
    <citation type="submission" date="2024-09" db="EMBL/GenBank/DDBJ databases">
        <title>Chromosome-scale assembly of Riccia fluitans.</title>
        <authorList>
            <person name="Paukszto L."/>
            <person name="Sawicki J."/>
            <person name="Karawczyk K."/>
            <person name="Piernik-Szablinska J."/>
            <person name="Szczecinska M."/>
            <person name="Mazdziarz M."/>
        </authorList>
    </citation>
    <scope>NUCLEOTIDE SEQUENCE [LARGE SCALE GENOMIC DNA]</scope>
    <source>
        <strain evidence="12">Rf_01</strain>
        <tissue evidence="12">Aerial parts of the thallus</tissue>
    </source>
</reference>